<evidence type="ECO:0000256" key="7">
    <source>
        <dbReference type="ARBA" id="ARBA00022989"/>
    </source>
</evidence>
<keyword evidence="10" id="KW-1015">Disulfide bond</keyword>
<evidence type="ECO:0000256" key="1">
    <source>
        <dbReference type="ARBA" id="ARBA00004477"/>
    </source>
</evidence>
<evidence type="ECO:0000313" key="15">
    <source>
        <dbReference type="Proteomes" id="UP000030764"/>
    </source>
</evidence>
<dbReference type="InterPro" id="IPR038354">
    <property type="entry name" value="VKOR_sf"/>
</dbReference>
<dbReference type="GO" id="GO:0042373">
    <property type="term" value="P:vitamin K metabolic process"/>
    <property type="evidence" value="ECO:0007669"/>
    <property type="project" value="InterPro"/>
</dbReference>
<organism evidence="14 15">
    <name type="scientific">Trichuris suis</name>
    <name type="common">pig whipworm</name>
    <dbReference type="NCBI Taxonomy" id="68888"/>
    <lineage>
        <taxon>Eukaryota</taxon>
        <taxon>Metazoa</taxon>
        <taxon>Ecdysozoa</taxon>
        <taxon>Nematoda</taxon>
        <taxon>Enoplea</taxon>
        <taxon>Dorylaimia</taxon>
        <taxon>Trichinellida</taxon>
        <taxon>Trichuridae</taxon>
        <taxon>Trichuris</taxon>
    </lineage>
</organism>
<dbReference type="Pfam" id="PF07884">
    <property type="entry name" value="VKOR"/>
    <property type="match status" value="1"/>
</dbReference>
<keyword evidence="11" id="KW-0676">Redox-active center</keyword>
<feature type="domain" description="Vitamin K epoxide reductase" evidence="13">
    <location>
        <begin position="21"/>
        <end position="169"/>
    </location>
</feature>
<sequence>MQESSIFSLLHLPPMSLLQEGLLYKHIYSCLSLAGIIVSVYGFCLEVIKEYDPSYTPLCDVNQQVSCTKAMMSSWGRGFGIVSTLFDEDSVLNQRNPVYGVAFYTLLLIVPIIKEELIATVGFVLVCASIFVTVYLMFILAFRIKTLCLVCVTIYIINFALFITVLFYRSVDKRLSAKKRL</sequence>
<keyword evidence="9 12" id="KW-0472">Membrane</keyword>
<feature type="transmembrane region" description="Helical" evidence="12">
    <location>
        <begin position="119"/>
        <end position="140"/>
    </location>
</feature>
<comment type="similarity">
    <text evidence="2">Belongs to the VKOR family.</text>
</comment>
<dbReference type="GO" id="GO:0047057">
    <property type="term" value="F:vitamin-K-epoxide reductase (warfarin-sensitive) activity"/>
    <property type="evidence" value="ECO:0007669"/>
    <property type="project" value="UniProtKB-EC"/>
</dbReference>
<reference evidence="14 15" key="1">
    <citation type="journal article" date="2014" name="Nat. Genet.">
        <title>Genome and transcriptome of the porcine whipworm Trichuris suis.</title>
        <authorList>
            <person name="Jex A.R."/>
            <person name="Nejsum P."/>
            <person name="Schwarz E.M."/>
            <person name="Hu L."/>
            <person name="Young N.D."/>
            <person name="Hall R.S."/>
            <person name="Korhonen P.K."/>
            <person name="Liao S."/>
            <person name="Thamsborg S."/>
            <person name="Xia J."/>
            <person name="Xu P."/>
            <person name="Wang S."/>
            <person name="Scheerlinck J.P."/>
            <person name="Hofmann A."/>
            <person name="Sternberg P.W."/>
            <person name="Wang J."/>
            <person name="Gasser R.B."/>
        </authorList>
    </citation>
    <scope>NUCLEOTIDE SEQUENCE [LARGE SCALE GENOMIC DNA]</scope>
    <source>
        <strain evidence="14">DCEP-RM93M</strain>
    </source>
</reference>
<evidence type="ECO:0000256" key="9">
    <source>
        <dbReference type="ARBA" id="ARBA00023136"/>
    </source>
</evidence>
<evidence type="ECO:0000313" key="14">
    <source>
        <dbReference type="EMBL" id="KFD47034.1"/>
    </source>
</evidence>
<dbReference type="GO" id="GO:0048038">
    <property type="term" value="F:quinone binding"/>
    <property type="evidence" value="ECO:0007669"/>
    <property type="project" value="UniProtKB-KW"/>
</dbReference>
<evidence type="ECO:0000256" key="6">
    <source>
        <dbReference type="ARBA" id="ARBA00022824"/>
    </source>
</evidence>
<evidence type="ECO:0000256" key="11">
    <source>
        <dbReference type="ARBA" id="ARBA00023284"/>
    </source>
</evidence>
<feature type="transmembrane region" description="Helical" evidence="12">
    <location>
        <begin position="96"/>
        <end position="113"/>
    </location>
</feature>
<dbReference type="Proteomes" id="UP000030764">
    <property type="component" value="Unassembled WGS sequence"/>
</dbReference>
<protein>
    <recommendedName>
        <fullName evidence="3">vitamin-K-epoxide reductase (warfarin-sensitive)</fullName>
        <ecNumber evidence="3">1.17.4.4</ecNumber>
    </recommendedName>
</protein>
<dbReference type="Gene3D" id="1.20.1440.130">
    <property type="entry name" value="VKOR domain"/>
    <property type="match status" value="1"/>
</dbReference>
<evidence type="ECO:0000259" key="13">
    <source>
        <dbReference type="SMART" id="SM00756"/>
    </source>
</evidence>
<comment type="subcellular location">
    <subcellularLocation>
        <location evidence="1">Endoplasmic reticulum membrane</location>
        <topology evidence="1">Multi-pass membrane protein</topology>
    </subcellularLocation>
</comment>
<name>A0A085LPY8_9BILA</name>
<gene>
    <name evidence="14" type="ORF">M513_12077</name>
</gene>
<evidence type="ECO:0000256" key="5">
    <source>
        <dbReference type="ARBA" id="ARBA00022719"/>
    </source>
</evidence>
<dbReference type="PANTHER" id="PTHR14519">
    <property type="entry name" value="VITAMIN K EPOXIDE REDUCTASE COMPLEX, SUBUNIT 1"/>
    <property type="match status" value="1"/>
</dbReference>
<dbReference type="CDD" id="cd12917">
    <property type="entry name" value="VKOR_euk"/>
    <property type="match status" value="1"/>
</dbReference>
<dbReference type="SMART" id="SM00756">
    <property type="entry name" value="VKc"/>
    <property type="match status" value="1"/>
</dbReference>
<evidence type="ECO:0000256" key="8">
    <source>
        <dbReference type="ARBA" id="ARBA00023002"/>
    </source>
</evidence>
<evidence type="ECO:0000256" key="2">
    <source>
        <dbReference type="ARBA" id="ARBA00006214"/>
    </source>
</evidence>
<evidence type="ECO:0000256" key="3">
    <source>
        <dbReference type="ARBA" id="ARBA00012278"/>
    </source>
</evidence>
<keyword evidence="5" id="KW-0874">Quinone</keyword>
<dbReference type="EMBL" id="KL363342">
    <property type="protein sequence ID" value="KFD47034.1"/>
    <property type="molecule type" value="Genomic_DNA"/>
</dbReference>
<dbReference type="InterPro" id="IPR042406">
    <property type="entry name" value="VKORC1/VKORC1L1"/>
</dbReference>
<feature type="transmembrane region" description="Helical" evidence="12">
    <location>
        <begin position="147"/>
        <end position="168"/>
    </location>
</feature>
<evidence type="ECO:0000256" key="10">
    <source>
        <dbReference type="ARBA" id="ARBA00023157"/>
    </source>
</evidence>
<evidence type="ECO:0000256" key="12">
    <source>
        <dbReference type="SAM" id="Phobius"/>
    </source>
</evidence>
<keyword evidence="15" id="KW-1185">Reference proteome</keyword>
<keyword evidence="8" id="KW-0560">Oxidoreductase</keyword>
<keyword evidence="4 12" id="KW-0812">Transmembrane</keyword>
<keyword evidence="7 12" id="KW-1133">Transmembrane helix</keyword>
<evidence type="ECO:0000256" key="4">
    <source>
        <dbReference type="ARBA" id="ARBA00022692"/>
    </source>
</evidence>
<dbReference type="GO" id="GO:0005789">
    <property type="term" value="C:endoplasmic reticulum membrane"/>
    <property type="evidence" value="ECO:0007669"/>
    <property type="project" value="UniProtKB-SubCell"/>
</dbReference>
<feature type="transmembrane region" description="Helical" evidence="12">
    <location>
        <begin position="26"/>
        <end position="48"/>
    </location>
</feature>
<dbReference type="EC" id="1.17.4.4" evidence="3"/>
<proteinExistence type="inferred from homology"/>
<dbReference type="AlphaFoldDB" id="A0A085LPY8"/>
<accession>A0A085LPY8</accession>
<dbReference type="PANTHER" id="PTHR14519:SF8">
    <property type="entry name" value="VITAMIN K EPOXIDE REDUCTASE COMPLEX SUBUNIT 1"/>
    <property type="match status" value="1"/>
</dbReference>
<dbReference type="InterPro" id="IPR012932">
    <property type="entry name" value="VKOR"/>
</dbReference>
<keyword evidence="6" id="KW-0256">Endoplasmic reticulum</keyword>